<dbReference type="PANTHER" id="PTHR21622:SF0">
    <property type="entry name" value="COILED-COIL-HELIX-COILED-COIL-HELIX DOMAIN CONTAINING 4"/>
    <property type="match status" value="1"/>
</dbReference>
<keyword evidence="7" id="KW-0999">Mitochondrion inner membrane</keyword>
<evidence type="ECO:0000256" key="2">
    <source>
        <dbReference type="ARBA" id="ARBA00001973"/>
    </source>
</evidence>
<feature type="compositionally biased region" description="Basic and acidic residues" evidence="19">
    <location>
        <begin position="116"/>
        <end position="128"/>
    </location>
</feature>
<dbReference type="OrthoDB" id="7481291at2759"/>
<evidence type="ECO:0000256" key="17">
    <source>
        <dbReference type="ARBA" id="ARBA00023284"/>
    </source>
</evidence>
<organism evidence="21 22">
    <name type="scientific">Rhizoctonia solani 123E</name>
    <dbReference type="NCBI Taxonomy" id="1423351"/>
    <lineage>
        <taxon>Eukaryota</taxon>
        <taxon>Fungi</taxon>
        <taxon>Dikarya</taxon>
        <taxon>Basidiomycota</taxon>
        <taxon>Agaricomycotina</taxon>
        <taxon>Agaricomycetes</taxon>
        <taxon>Cantharellales</taxon>
        <taxon>Ceratobasidiaceae</taxon>
        <taxon>Rhizoctonia</taxon>
    </lineage>
</organism>
<keyword evidence="12" id="KW-0560">Oxidoreductase</keyword>
<comment type="cofactor">
    <cofactor evidence="1">
        <name>Zn(2+)</name>
        <dbReference type="ChEBI" id="CHEBI:29105"/>
    </cofactor>
</comment>
<dbReference type="Proteomes" id="UP000027456">
    <property type="component" value="Unassembled WGS sequence"/>
</dbReference>
<keyword evidence="16" id="KW-1015">Disulfide bond</keyword>
<dbReference type="STRING" id="1423351.A0A074RNV2"/>
<evidence type="ECO:0000256" key="4">
    <source>
        <dbReference type="ARBA" id="ARBA00013714"/>
    </source>
</evidence>
<evidence type="ECO:0000256" key="9">
    <source>
        <dbReference type="ARBA" id="ARBA00022946"/>
    </source>
</evidence>
<dbReference type="GO" id="GO:0015035">
    <property type="term" value="F:protein-disulfide reductase activity"/>
    <property type="evidence" value="ECO:0007669"/>
    <property type="project" value="InterPro"/>
</dbReference>
<evidence type="ECO:0000256" key="18">
    <source>
        <dbReference type="ARBA" id="ARBA00033150"/>
    </source>
</evidence>
<dbReference type="Gene3D" id="1.10.287.2900">
    <property type="match status" value="1"/>
</dbReference>
<keyword evidence="22" id="KW-1185">Reference proteome</keyword>
<evidence type="ECO:0000256" key="6">
    <source>
        <dbReference type="ARBA" id="ARBA00022692"/>
    </source>
</evidence>
<keyword evidence="6" id="KW-0812">Transmembrane</keyword>
<dbReference type="GO" id="GO:0045041">
    <property type="term" value="P:protein import into mitochondrial intermembrane space"/>
    <property type="evidence" value="ECO:0007669"/>
    <property type="project" value="InterPro"/>
</dbReference>
<gene>
    <name evidence="21" type="ORF">V565_203820</name>
</gene>
<feature type="region of interest" description="Disordered" evidence="19">
    <location>
        <begin position="71"/>
        <end position="138"/>
    </location>
</feature>
<dbReference type="FunFam" id="1.10.287.2900:FF:000002">
    <property type="entry name" value="Mitochondrial intermembrane space import and assembly protein"/>
    <property type="match status" value="1"/>
</dbReference>
<comment type="cofactor">
    <cofactor evidence="2">
        <name>Cu(2+)</name>
        <dbReference type="ChEBI" id="CHEBI:29036"/>
    </cofactor>
</comment>
<comment type="subcellular location">
    <subcellularLocation>
        <location evidence="3">Mitochondrion inner membrane</location>
        <topology evidence="3">Single-pass type II membrane protein</topology>
        <orientation evidence="3">Intermembrane side</orientation>
    </subcellularLocation>
</comment>
<dbReference type="AlphaFoldDB" id="A0A074RNV2"/>
<dbReference type="EMBL" id="AZST01001147">
    <property type="protein sequence ID" value="KEP46348.1"/>
    <property type="molecule type" value="Genomic_DNA"/>
</dbReference>
<feature type="region of interest" description="Disordered" evidence="19">
    <location>
        <begin position="209"/>
        <end position="292"/>
    </location>
</feature>
<keyword evidence="5" id="KW-0813">Transport</keyword>
<evidence type="ECO:0000313" key="21">
    <source>
        <dbReference type="EMBL" id="KEP46348.1"/>
    </source>
</evidence>
<keyword evidence="13" id="KW-0811">Translocation</keyword>
<protein>
    <recommendedName>
        <fullName evidence="4">Mitochondrial intermembrane space import and assembly protein 40</fullName>
    </recommendedName>
    <alternativeName>
        <fullName evidence="18">Mitochondrial import inner membrane translocase TIM40</fullName>
    </alternativeName>
</protein>
<evidence type="ECO:0000256" key="19">
    <source>
        <dbReference type="SAM" id="MobiDB-lite"/>
    </source>
</evidence>
<comment type="caution">
    <text evidence="21">The sequence shown here is derived from an EMBL/GenBank/DDBJ whole genome shotgun (WGS) entry which is preliminary data.</text>
</comment>
<evidence type="ECO:0000256" key="11">
    <source>
        <dbReference type="ARBA" id="ARBA00022989"/>
    </source>
</evidence>
<dbReference type="GO" id="GO:0005743">
    <property type="term" value="C:mitochondrial inner membrane"/>
    <property type="evidence" value="ECO:0007669"/>
    <property type="project" value="UniProtKB-SubCell"/>
</dbReference>
<evidence type="ECO:0000256" key="8">
    <source>
        <dbReference type="ARBA" id="ARBA00022927"/>
    </source>
</evidence>
<keyword evidence="14" id="KW-0496">Mitochondrion</keyword>
<evidence type="ECO:0000256" key="15">
    <source>
        <dbReference type="ARBA" id="ARBA00023136"/>
    </source>
</evidence>
<keyword evidence="9" id="KW-0809">Transit peptide</keyword>
<feature type="compositionally biased region" description="Polar residues" evidence="19">
    <location>
        <begin position="74"/>
        <end position="104"/>
    </location>
</feature>
<keyword evidence="15" id="KW-0472">Membrane</keyword>
<evidence type="ECO:0000256" key="10">
    <source>
        <dbReference type="ARBA" id="ARBA00022968"/>
    </source>
</evidence>
<name>A0A074RNV2_9AGAM</name>
<evidence type="ECO:0000256" key="5">
    <source>
        <dbReference type="ARBA" id="ARBA00022448"/>
    </source>
</evidence>
<keyword evidence="17" id="KW-0676">Redox-active center</keyword>
<evidence type="ECO:0000259" key="20">
    <source>
        <dbReference type="Pfam" id="PF06747"/>
    </source>
</evidence>
<dbReference type="HOGENOM" id="CLU_054990_1_1_1"/>
<evidence type="ECO:0000256" key="3">
    <source>
        <dbReference type="ARBA" id="ARBA00004164"/>
    </source>
</evidence>
<evidence type="ECO:0000256" key="14">
    <source>
        <dbReference type="ARBA" id="ARBA00023128"/>
    </source>
</evidence>
<dbReference type="InterPro" id="IPR010625">
    <property type="entry name" value="CHCH"/>
</dbReference>
<sequence>MFATRAAARISLRSPTLRRPIHSGVRGDWGRSSAATIGLVVAAGAGAFGTYVSYKSGGNIKTDTIQKYSEAKRSTTTKSATEPASKAPSQKSQDNTSVDSQAAVKSSPSEPGIIEPSKDKPAPKKEGESTPEGGMDDLEADAESQGAFNPETGEINWDCPCLGGMAHGPCGPQFREAFSCFVHSNEEPKGVDCVEKFKAMQDCFREHPEVYGEELDDDDEVSDAANEPKEGDTDKPVGEKGEKEKNEEKPKAKTAANEDAPAPPNPSPESRANTPTAKVSPGETPSKSAAKH</sequence>
<dbReference type="Pfam" id="PF06747">
    <property type="entry name" value="CHCH"/>
    <property type="match status" value="1"/>
</dbReference>
<evidence type="ECO:0000256" key="7">
    <source>
        <dbReference type="ARBA" id="ARBA00022792"/>
    </source>
</evidence>
<feature type="compositionally biased region" description="Basic and acidic residues" evidence="19">
    <location>
        <begin position="226"/>
        <end position="251"/>
    </location>
</feature>
<evidence type="ECO:0000313" key="22">
    <source>
        <dbReference type="Proteomes" id="UP000027456"/>
    </source>
</evidence>
<dbReference type="PANTHER" id="PTHR21622">
    <property type="entry name" value="COILED-COIL-HELIX-COILED-COIL-HELIX DOMAIN CONTAINING 4"/>
    <property type="match status" value="1"/>
</dbReference>
<reference evidence="21 22" key="1">
    <citation type="submission" date="2013-12" db="EMBL/GenBank/DDBJ databases">
        <authorList>
            <person name="Cubeta M."/>
            <person name="Pakala S."/>
            <person name="Fedorova N."/>
            <person name="Thomas E."/>
            <person name="Dean R."/>
            <person name="Jabaji S."/>
            <person name="Neate S."/>
            <person name="Toda T."/>
            <person name="Tavantzis S."/>
            <person name="Vilgalys R."/>
            <person name="Bharathan N."/>
            <person name="Pakala S."/>
            <person name="Losada L.S."/>
            <person name="Zafar N."/>
            <person name="Nierman W."/>
        </authorList>
    </citation>
    <scope>NUCLEOTIDE SEQUENCE [LARGE SCALE GENOMIC DNA]</scope>
    <source>
        <strain evidence="21 22">123E</strain>
    </source>
</reference>
<feature type="compositionally biased region" description="Low complexity" evidence="19">
    <location>
        <begin position="106"/>
        <end position="115"/>
    </location>
</feature>
<dbReference type="InterPro" id="IPR039289">
    <property type="entry name" value="CHCHD4"/>
</dbReference>
<proteinExistence type="predicted"/>
<feature type="domain" description="CHCH" evidence="20">
    <location>
        <begin position="170"/>
        <end position="205"/>
    </location>
</feature>
<evidence type="ECO:0000256" key="13">
    <source>
        <dbReference type="ARBA" id="ARBA00023010"/>
    </source>
</evidence>
<feature type="compositionally biased region" description="Acidic residues" evidence="19">
    <location>
        <begin position="211"/>
        <end position="222"/>
    </location>
</feature>
<keyword evidence="11" id="KW-1133">Transmembrane helix</keyword>
<accession>A0A074RNV2</accession>
<evidence type="ECO:0000256" key="1">
    <source>
        <dbReference type="ARBA" id="ARBA00001947"/>
    </source>
</evidence>
<evidence type="ECO:0000256" key="12">
    <source>
        <dbReference type="ARBA" id="ARBA00023002"/>
    </source>
</evidence>
<keyword evidence="8" id="KW-0653">Protein transport</keyword>
<keyword evidence="10" id="KW-0735">Signal-anchor</keyword>
<dbReference type="PROSITE" id="PS51808">
    <property type="entry name" value="CHCH"/>
    <property type="match status" value="1"/>
</dbReference>
<evidence type="ECO:0000256" key="16">
    <source>
        <dbReference type="ARBA" id="ARBA00023157"/>
    </source>
</evidence>
<feature type="compositionally biased region" description="Polar residues" evidence="19">
    <location>
        <begin position="283"/>
        <end position="292"/>
    </location>
</feature>
<dbReference type="GO" id="GO:0005758">
    <property type="term" value="C:mitochondrial intermembrane space"/>
    <property type="evidence" value="ECO:0007669"/>
    <property type="project" value="TreeGrafter"/>
</dbReference>